<dbReference type="AlphaFoldDB" id="A0A179U8N2"/>
<dbReference type="GeneID" id="8507691"/>
<feature type="compositionally biased region" description="Polar residues" evidence="1">
    <location>
        <begin position="68"/>
        <end position="82"/>
    </location>
</feature>
<dbReference type="KEGG" id="bgh:BDBG_00369"/>
<feature type="compositionally biased region" description="Basic and acidic residues" evidence="1">
    <location>
        <begin position="86"/>
        <end position="107"/>
    </location>
</feature>
<protein>
    <submittedName>
        <fullName evidence="2">Uncharacterized protein</fullName>
    </submittedName>
</protein>
<evidence type="ECO:0000313" key="2">
    <source>
        <dbReference type="EMBL" id="OAT03678.1"/>
    </source>
</evidence>
<reference evidence="3" key="1">
    <citation type="journal article" date="2015" name="PLoS Genet.">
        <title>The dynamic genome and transcriptome of the human fungal pathogen Blastomyces and close relative Emmonsia.</title>
        <authorList>
            <person name="Munoz J.F."/>
            <person name="Gauthier G.M."/>
            <person name="Desjardins C.A."/>
            <person name="Gallo J.E."/>
            <person name="Holder J."/>
            <person name="Sullivan T.D."/>
            <person name="Marty A.J."/>
            <person name="Carmen J.C."/>
            <person name="Chen Z."/>
            <person name="Ding L."/>
            <person name="Gujja S."/>
            <person name="Magrini V."/>
            <person name="Misas E."/>
            <person name="Mitreva M."/>
            <person name="Priest M."/>
            <person name="Saif S."/>
            <person name="Whiston E.A."/>
            <person name="Young S."/>
            <person name="Zeng Q."/>
            <person name="Goldman W.E."/>
            <person name="Mardis E.R."/>
            <person name="Taylor J.W."/>
            <person name="McEwen J.G."/>
            <person name="Clay O.K."/>
            <person name="Klein B.S."/>
            <person name="Cuomo C.A."/>
        </authorList>
    </citation>
    <scope>NUCLEOTIDE SEQUENCE [LARGE SCALE GENOMIC DNA]</scope>
    <source>
        <strain evidence="3">SLH14081</strain>
    </source>
</reference>
<sequence length="124" mass="13703">MSHQNPGIIRMVAGGTFYSRKSSSIYTSLGCRQSVRGQHKKTQHACKAHTLCLESREAYTASPEGRRTCSSTSHVGNPSSFTLRRARGEERKAGILKLRGPDQDRGKRFSGAQPDHEMSLALTR</sequence>
<keyword evidence="3" id="KW-1185">Reference proteome</keyword>
<feature type="region of interest" description="Disordered" evidence="1">
    <location>
        <begin position="62"/>
        <end position="124"/>
    </location>
</feature>
<gene>
    <name evidence="2" type="ORF">BDBG_00369</name>
</gene>
<evidence type="ECO:0000256" key="1">
    <source>
        <dbReference type="SAM" id="MobiDB-lite"/>
    </source>
</evidence>
<dbReference type="VEuPathDB" id="FungiDB:BDBG_00369"/>
<accession>A0A179U8N2</accession>
<dbReference type="RefSeq" id="XP_031575764.1">
    <property type="nucleotide sequence ID" value="XM_031719854.1"/>
</dbReference>
<proteinExistence type="predicted"/>
<dbReference type="Proteomes" id="UP000002038">
    <property type="component" value="Unassembled WGS sequence"/>
</dbReference>
<organism evidence="2 3">
    <name type="scientific">Blastomyces gilchristii (strain SLH14081)</name>
    <name type="common">Blastomyces dermatitidis</name>
    <dbReference type="NCBI Taxonomy" id="559298"/>
    <lineage>
        <taxon>Eukaryota</taxon>
        <taxon>Fungi</taxon>
        <taxon>Dikarya</taxon>
        <taxon>Ascomycota</taxon>
        <taxon>Pezizomycotina</taxon>
        <taxon>Eurotiomycetes</taxon>
        <taxon>Eurotiomycetidae</taxon>
        <taxon>Onygenales</taxon>
        <taxon>Ajellomycetaceae</taxon>
        <taxon>Blastomyces</taxon>
    </lineage>
</organism>
<name>A0A179U8N2_BLAGS</name>
<evidence type="ECO:0000313" key="3">
    <source>
        <dbReference type="Proteomes" id="UP000002038"/>
    </source>
</evidence>
<dbReference type="EMBL" id="GG657448">
    <property type="protein sequence ID" value="OAT03678.1"/>
    <property type="molecule type" value="Genomic_DNA"/>
</dbReference>